<evidence type="ECO:0000313" key="7">
    <source>
        <dbReference type="EMBL" id="MES1929601.1"/>
    </source>
</evidence>
<dbReference type="PROSITE" id="PS00201">
    <property type="entry name" value="FLAVODOXIN"/>
    <property type="match status" value="1"/>
</dbReference>
<dbReference type="InterPro" id="IPR010089">
    <property type="entry name" value="Flavoprotein_WrbA-like"/>
</dbReference>
<comment type="caution">
    <text evidence="7">The sequence shown here is derived from an EMBL/GenBank/DDBJ whole genome shotgun (WGS) entry which is preliminary data.</text>
</comment>
<proteinExistence type="inferred from homology"/>
<dbReference type="InterPro" id="IPR008254">
    <property type="entry name" value="Flavodoxin/NO_synth"/>
</dbReference>
<dbReference type="PROSITE" id="PS50902">
    <property type="entry name" value="FLAVODOXIN_LIKE"/>
    <property type="match status" value="1"/>
</dbReference>
<sequence>MSDQPMTDNSSPGASRDILVLYYSRSGATAALANEVARGVARAKPMQARVRTVPEVSPQTEASQPAVPESGAPYVSHDDLEDCAGLIIGSPTRFGNMAAPLKYFIDTLSGQWLSGTLADKPGAVFTSTGSLHGGQETTLTSMMLPLIHHGMLIVGLTYTADNLLAETDSGGTPYGASHVSGVLGDKALTEIEKQLARNLGERVARTALKLGAA</sequence>
<comment type="cofactor">
    <cofactor evidence="1">
        <name>FMN</name>
        <dbReference type="ChEBI" id="CHEBI:58210"/>
    </cofactor>
</comment>
<organism evidence="7 8">
    <name type="scientific">Salinisphaera dokdonensis CL-ES53</name>
    <dbReference type="NCBI Taxonomy" id="1304272"/>
    <lineage>
        <taxon>Bacteria</taxon>
        <taxon>Pseudomonadati</taxon>
        <taxon>Pseudomonadota</taxon>
        <taxon>Gammaproteobacteria</taxon>
        <taxon>Salinisphaerales</taxon>
        <taxon>Salinisphaeraceae</taxon>
        <taxon>Salinisphaera</taxon>
    </lineage>
</organism>
<dbReference type="NCBIfam" id="TIGR01755">
    <property type="entry name" value="flav_wrbA"/>
    <property type="match status" value="1"/>
</dbReference>
<accession>A0ABV2B133</accession>
<evidence type="ECO:0000313" key="8">
    <source>
        <dbReference type="Proteomes" id="UP001460888"/>
    </source>
</evidence>
<dbReference type="NCBIfam" id="NF002999">
    <property type="entry name" value="PRK03767.1"/>
    <property type="match status" value="1"/>
</dbReference>
<dbReference type="Gene3D" id="3.40.50.360">
    <property type="match status" value="1"/>
</dbReference>
<keyword evidence="8" id="KW-1185">Reference proteome</keyword>
<gene>
    <name evidence="7" type="ORF">SADO_10104</name>
</gene>
<evidence type="ECO:0000256" key="5">
    <source>
        <dbReference type="SAM" id="MobiDB-lite"/>
    </source>
</evidence>
<feature type="region of interest" description="Disordered" evidence="5">
    <location>
        <begin position="50"/>
        <end position="71"/>
    </location>
</feature>
<name>A0ABV2B133_9GAMM</name>
<comment type="similarity">
    <text evidence="2">Belongs to the WrbA family.</text>
</comment>
<evidence type="ECO:0000256" key="3">
    <source>
        <dbReference type="ARBA" id="ARBA00022630"/>
    </source>
</evidence>
<evidence type="ECO:0000256" key="4">
    <source>
        <dbReference type="ARBA" id="ARBA00022643"/>
    </source>
</evidence>
<evidence type="ECO:0000256" key="1">
    <source>
        <dbReference type="ARBA" id="ARBA00001917"/>
    </source>
</evidence>
<dbReference type="Proteomes" id="UP001460888">
    <property type="component" value="Unassembled WGS sequence"/>
</dbReference>
<dbReference type="InterPro" id="IPR029039">
    <property type="entry name" value="Flavoprotein-like_sf"/>
</dbReference>
<dbReference type="EMBL" id="APND01000003">
    <property type="protein sequence ID" value="MES1929601.1"/>
    <property type="molecule type" value="Genomic_DNA"/>
</dbReference>
<evidence type="ECO:0000256" key="2">
    <source>
        <dbReference type="ARBA" id="ARBA00006961"/>
    </source>
</evidence>
<protein>
    <submittedName>
        <fullName evidence="7">Flavoprotein WrbA</fullName>
    </submittedName>
</protein>
<dbReference type="Pfam" id="PF03358">
    <property type="entry name" value="FMN_red"/>
    <property type="match status" value="1"/>
</dbReference>
<keyword evidence="3" id="KW-0285">Flavoprotein</keyword>
<feature type="domain" description="Flavodoxin-like" evidence="6">
    <location>
        <begin position="18"/>
        <end position="204"/>
    </location>
</feature>
<evidence type="ECO:0000259" key="6">
    <source>
        <dbReference type="PROSITE" id="PS50902"/>
    </source>
</evidence>
<dbReference type="InterPro" id="IPR005025">
    <property type="entry name" value="FMN_Rdtase-like_dom"/>
</dbReference>
<reference evidence="7 8" key="1">
    <citation type="submission" date="2013-03" db="EMBL/GenBank/DDBJ databases">
        <title>Salinisphaera dokdonensis CL-ES53 Genome Sequencing.</title>
        <authorList>
            <person name="Li C."/>
            <person name="Lai Q."/>
            <person name="Shao Z."/>
        </authorList>
    </citation>
    <scope>NUCLEOTIDE SEQUENCE [LARGE SCALE GENOMIC DNA]</scope>
    <source>
        <strain evidence="7 8">CL-ES53</strain>
    </source>
</reference>
<keyword evidence="4" id="KW-0288">FMN</keyword>
<dbReference type="InterPro" id="IPR001226">
    <property type="entry name" value="Flavodoxin_CS"/>
</dbReference>
<dbReference type="PANTHER" id="PTHR30546:SF23">
    <property type="entry name" value="FLAVOPROTEIN-LIKE PROTEIN YCP4-RELATED"/>
    <property type="match status" value="1"/>
</dbReference>
<dbReference type="SUPFAM" id="SSF52218">
    <property type="entry name" value="Flavoproteins"/>
    <property type="match status" value="1"/>
</dbReference>
<dbReference type="PANTHER" id="PTHR30546">
    <property type="entry name" value="FLAVODOXIN-RELATED PROTEIN WRBA-RELATED"/>
    <property type="match status" value="1"/>
</dbReference>